<dbReference type="Gene3D" id="3.90.320.10">
    <property type="match status" value="1"/>
</dbReference>
<keyword evidence="3" id="KW-1185">Reference proteome</keyword>
<evidence type="ECO:0000313" key="2">
    <source>
        <dbReference type="EMBL" id="MFC4202431.1"/>
    </source>
</evidence>
<dbReference type="InterPro" id="IPR011604">
    <property type="entry name" value="PDDEXK-like_dom_sf"/>
</dbReference>
<dbReference type="Proteomes" id="UP001595848">
    <property type="component" value="Unassembled WGS sequence"/>
</dbReference>
<dbReference type="EMBL" id="JBHSBV010000005">
    <property type="protein sequence ID" value="MFC4202431.1"/>
    <property type="molecule type" value="Genomic_DNA"/>
</dbReference>
<dbReference type="InterPro" id="IPR038726">
    <property type="entry name" value="PDDEXK_AddAB-type"/>
</dbReference>
<evidence type="ECO:0000313" key="3">
    <source>
        <dbReference type="Proteomes" id="UP001595848"/>
    </source>
</evidence>
<proteinExistence type="predicted"/>
<protein>
    <submittedName>
        <fullName evidence="2">PD-(D/E)XK nuclease family protein</fullName>
    </submittedName>
</protein>
<evidence type="ECO:0000259" key="1">
    <source>
        <dbReference type="Pfam" id="PF12705"/>
    </source>
</evidence>
<dbReference type="Pfam" id="PF12705">
    <property type="entry name" value="PDDEXK_1"/>
    <property type="match status" value="1"/>
</dbReference>
<gene>
    <name evidence="2" type="ORF">ACFOY1_15860</name>
</gene>
<organism evidence="2 3">
    <name type="scientific">Candidimonas humi</name>
    <dbReference type="NCBI Taxonomy" id="683355"/>
    <lineage>
        <taxon>Bacteria</taxon>
        <taxon>Pseudomonadati</taxon>
        <taxon>Pseudomonadota</taxon>
        <taxon>Betaproteobacteria</taxon>
        <taxon>Burkholderiales</taxon>
        <taxon>Alcaligenaceae</taxon>
        <taxon>Candidimonas</taxon>
    </lineage>
</organism>
<dbReference type="SUPFAM" id="SSF52540">
    <property type="entry name" value="P-loop containing nucleoside triphosphate hydrolases"/>
    <property type="match status" value="1"/>
</dbReference>
<dbReference type="InterPro" id="IPR027417">
    <property type="entry name" value="P-loop_NTPase"/>
</dbReference>
<feature type="domain" description="PD-(D/E)XK endonuclease-like" evidence="1">
    <location>
        <begin position="614"/>
        <end position="874"/>
    </location>
</feature>
<name>A0ABV8P1H9_9BURK</name>
<dbReference type="RefSeq" id="WP_376810975.1">
    <property type="nucleotide sequence ID" value="NZ_JBHSBV010000005.1"/>
</dbReference>
<dbReference type="NCBIfam" id="TIGR03623">
    <property type="entry name" value="probable DNA repair protein"/>
    <property type="match status" value="1"/>
</dbReference>
<comment type="caution">
    <text evidence="2">The sequence shown here is derived from an EMBL/GenBank/DDBJ whole genome shotgun (WGS) entry which is preliminary data.</text>
</comment>
<dbReference type="InterPro" id="IPR019925">
    <property type="entry name" value="DNA_repair_protein_predicted"/>
</dbReference>
<accession>A0ABV8P1H9</accession>
<reference evidence="3" key="1">
    <citation type="journal article" date="2019" name="Int. J. Syst. Evol. Microbiol.">
        <title>The Global Catalogue of Microorganisms (GCM) 10K type strain sequencing project: providing services to taxonomists for standard genome sequencing and annotation.</title>
        <authorList>
            <consortium name="The Broad Institute Genomics Platform"/>
            <consortium name="The Broad Institute Genome Sequencing Center for Infectious Disease"/>
            <person name="Wu L."/>
            <person name="Ma J."/>
        </authorList>
    </citation>
    <scope>NUCLEOTIDE SEQUENCE [LARGE SCALE GENOMIC DNA]</scope>
    <source>
        <strain evidence="3">LMG 24813</strain>
    </source>
</reference>
<sequence>MQETMDDTYDPISLEALAGLPGEETLVLTVNNRLARRILAELSRGLDARRQVMAVPAIVPLGAWLRQAAEQLSFDADAGSAAHVLDAFGARQLWRQVIQAAEAEHVLLDTAQAARLAYEADWLMSDWRIVVAEGLETPEYLRFRTWRKRYRELLDSLDAEDENLSCERVMQAVLDGGMALPARTLVLAGFNEFSPRLALLLRALREQGMDVLQLREPRPAAVDVVRVLADEPDAEWRLAARWAVDCMNRDPQGRYAIVSPRLQDDVVLARRVMHVELASPDAAAPLACNIAVGRPLRDWPVARAALAWLDVLADYARGADCGPQQLGQALLAGHCAGGGAEAAARAALDARWRRTRRLRLPAAQFGGELGQYAPLLATAWGAALDAARACPGAAACDAWMRQFRHMLRALGFPGDGALDSGAYQAMEALDAAFDRLAGLSAALGPQDFRSALGLLEQLLAETAFQPQRDPAARLDVLGLLEAEGGRWDGVWVLGLDDEVLPAAPRPNPLIPLAALRRAGAPRATPERELQWAAELYADLLCSGPQVRISHAQRAGERELRPSPFIAELPARSLNVCSPEPGPADMESLVDDRGPGLAAGSVTRGGSALLDTQSRNPLWAYVKYRLGAVQLDGYAELADLNARGNFLHRALEVAWGTMGSHEALCRLAGDGGLAALVDESLNQAADDCLQAYGPALRALEIERARKVLKDWLELERQRQPFRVLGREDEQRWSYETLELSLRLDRVDELEDGSRMIIDYKSGAGRLDPKSSWTRSRPVDLQLPLYAAVVGGEGARVAALALVRLHARQVEAKGLAEGDIGLAGLNGLQDWPECAGLSWDDLLRRWRAAVEQLAGEYAAGIARNEFLRRDDMKYCDVLPFLRLEEEEPGHAGQGA</sequence>